<reference evidence="5" key="2">
    <citation type="submission" date="2015-05" db="EMBL/GenBank/DDBJ databases">
        <title>Complete genome sequence of Corynebacterium uterequi DSM 45634, isolated from the uterus of a maiden mare.</title>
        <authorList>
            <person name="Ruckert C."/>
            <person name="Albersmeier A."/>
            <person name="Winkler A."/>
            <person name="Tauch A."/>
        </authorList>
    </citation>
    <scope>NUCLEOTIDE SEQUENCE [LARGE SCALE GENOMIC DNA]</scope>
    <source>
        <strain evidence="5">DSM 45634</strain>
    </source>
</reference>
<evidence type="ECO:0000256" key="2">
    <source>
        <dbReference type="SAM" id="MobiDB-lite"/>
    </source>
</evidence>
<keyword evidence="1 3" id="KW-0732">Signal</keyword>
<dbReference type="PANTHER" id="PTHR22953:SF153">
    <property type="entry name" value="PURPLE ACID PHOSPHATASE"/>
    <property type="match status" value="1"/>
</dbReference>
<feature type="region of interest" description="Disordered" evidence="2">
    <location>
        <begin position="33"/>
        <end position="56"/>
    </location>
</feature>
<organism evidence="4 5">
    <name type="scientific">Corynebacterium uterequi</name>
    <dbReference type="NCBI Taxonomy" id="1072256"/>
    <lineage>
        <taxon>Bacteria</taxon>
        <taxon>Bacillati</taxon>
        <taxon>Actinomycetota</taxon>
        <taxon>Actinomycetes</taxon>
        <taxon>Mycobacteriales</taxon>
        <taxon>Corynebacteriaceae</taxon>
        <taxon>Corynebacterium</taxon>
    </lineage>
</organism>
<protein>
    <submittedName>
        <fullName evidence="4">Calcineurin-like phosphoesterase</fullName>
    </submittedName>
</protein>
<dbReference type="AlphaFoldDB" id="A0A0G3HFN7"/>
<gene>
    <name evidence="4" type="ORF">CUTER_03755</name>
</gene>
<feature type="signal peptide" evidence="3">
    <location>
        <begin position="1"/>
        <end position="22"/>
    </location>
</feature>
<dbReference type="EMBL" id="CP011546">
    <property type="protein sequence ID" value="AKK10758.1"/>
    <property type="molecule type" value="Genomic_DNA"/>
</dbReference>
<dbReference type="OrthoDB" id="4427112at2"/>
<dbReference type="KEGG" id="cut:CUTER_03755"/>
<feature type="chain" id="PRO_5038617527" evidence="3">
    <location>
        <begin position="23"/>
        <end position="647"/>
    </location>
</feature>
<dbReference type="InterPro" id="IPR029052">
    <property type="entry name" value="Metallo-depent_PP-like"/>
</dbReference>
<dbReference type="PATRIC" id="fig|1072256.5.peg.746"/>
<dbReference type="Proteomes" id="UP000035548">
    <property type="component" value="Chromosome"/>
</dbReference>
<keyword evidence="5" id="KW-1185">Reference proteome</keyword>
<reference evidence="4 5" key="1">
    <citation type="journal article" date="2015" name="Genome Announc.">
        <title>Virulence Factor Genes Detected in the Complete Genome Sequence of Corynebacterium uterequi DSM 45634, Isolated from the Uterus of a Maiden Mare.</title>
        <authorList>
            <person name="Ruckert C."/>
            <person name="Kriete M."/>
            <person name="Jaenicke S."/>
            <person name="Winkler A."/>
            <person name="Tauch A."/>
        </authorList>
    </citation>
    <scope>NUCLEOTIDE SEQUENCE [LARGE SCALE GENOMIC DNA]</scope>
    <source>
        <strain evidence="4 5">DSM 45634</strain>
    </source>
</reference>
<dbReference type="Gene3D" id="3.60.21.10">
    <property type="match status" value="1"/>
</dbReference>
<evidence type="ECO:0000313" key="5">
    <source>
        <dbReference type="Proteomes" id="UP000035548"/>
    </source>
</evidence>
<feature type="compositionally biased region" description="Low complexity" evidence="2">
    <location>
        <begin position="33"/>
        <end position="51"/>
    </location>
</feature>
<dbReference type="SUPFAM" id="SSF56300">
    <property type="entry name" value="Metallo-dependent phosphatases"/>
    <property type="match status" value="1"/>
</dbReference>
<evidence type="ECO:0000256" key="1">
    <source>
        <dbReference type="ARBA" id="ARBA00022729"/>
    </source>
</evidence>
<sequence>MSRRGLALTTVTLLSLPLVSCAGANIAATAASSSGASESSSAAESPTSTATVAPVSGRTEGLLTDPFLQLPGDQQVNVAWFTETEGAAHAVLTGDIDALDAAAARKAVDAGVDGVNVFAADTMKLSRMFEDAKSFVESPPAESEGIVARDVFRHEATVTGLDKTDDTPYRVVSIDGDDVALSEVFTANDEYTSDEDLTMLLTSDHQQKDHSPANLQWAVETIGGIDVALVAGDLINVPDRASEWFDDSRGLAYFEGMQGNANYTATNGETYHGGEILQNAHSYPVIGNHEVMGRIDGQTSLDSVFNNPVPRKVAEAEYEKVAQEVNPGNSPEVKDKWIEDNSFSTTSYEEIFSLPESAPGGEKYYATTIGNTRLISLYSTRIWRSEDAEPDPAKREKHSRYQDAAASIGKPLERGYGDFVFEDIAVGSQQYDWLKKELTSKETSAAEHVIVMLHESPVSNGKNVMPHFGNPVVTEEKDDAGKVIGYRYDYPEEGNILLTSLLPLVDAKDSPVDLVFNGHSHLWNRFQSDNGVNFLETSNVGNSYGFYGPLSTDGSNKDGKRNQPPAPWTPENVLEQGNPAGLEAITPTENPLKSLADSSQDAPFVASNDYSVFTSFDTATGEVTSWIFDGTTPGAKPEKLDVFTLAD</sequence>
<dbReference type="RefSeq" id="WP_052844017.1">
    <property type="nucleotide sequence ID" value="NZ_CP011546.1"/>
</dbReference>
<evidence type="ECO:0000256" key="3">
    <source>
        <dbReference type="SAM" id="SignalP"/>
    </source>
</evidence>
<dbReference type="GO" id="GO:0003993">
    <property type="term" value="F:acid phosphatase activity"/>
    <property type="evidence" value="ECO:0007669"/>
    <property type="project" value="InterPro"/>
</dbReference>
<feature type="region of interest" description="Disordered" evidence="2">
    <location>
        <begin position="549"/>
        <end position="570"/>
    </location>
</feature>
<dbReference type="PANTHER" id="PTHR22953">
    <property type="entry name" value="ACID PHOSPHATASE RELATED"/>
    <property type="match status" value="1"/>
</dbReference>
<name>A0A0G3HFN7_9CORY</name>
<dbReference type="InterPro" id="IPR039331">
    <property type="entry name" value="PAPs-like"/>
</dbReference>
<dbReference type="STRING" id="1072256.CUTER_03755"/>
<proteinExistence type="predicted"/>
<accession>A0A0G3HFN7</accession>
<evidence type="ECO:0000313" key="4">
    <source>
        <dbReference type="EMBL" id="AKK10758.1"/>
    </source>
</evidence>